<dbReference type="AlphaFoldDB" id="A0AAN5AIH5"/>
<protein>
    <recommendedName>
        <fullName evidence="2">SusE outer membrane protein domain-containing protein</fullName>
    </recommendedName>
</protein>
<feature type="signal peptide" evidence="1">
    <location>
        <begin position="1"/>
        <end position="20"/>
    </location>
</feature>
<dbReference type="Proteomes" id="UP001310022">
    <property type="component" value="Unassembled WGS sequence"/>
</dbReference>
<dbReference type="Pfam" id="PF14292">
    <property type="entry name" value="SusE"/>
    <property type="match status" value="1"/>
</dbReference>
<evidence type="ECO:0000259" key="2">
    <source>
        <dbReference type="Pfam" id="PF14292"/>
    </source>
</evidence>
<dbReference type="Gene3D" id="2.60.40.3620">
    <property type="match status" value="2"/>
</dbReference>
<dbReference type="PROSITE" id="PS51257">
    <property type="entry name" value="PROKAR_LIPOPROTEIN"/>
    <property type="match status" value="1"/>
</dbReference>
<comment type="caution">
    <text evidence="3">The sequence shown here is derived from an EMBL/GenBank/DDBJ whole genome shotgun (WGS) entry which is preliminary data.</text>
</comment>
<gene>
    <name evidence="3" type="ORF">PEDI_09820</name>
</gene>
<dbReference type="InterPro" id="IPR025970">
    <property type="entry name" value="SusE"/>
</dbReference>
<organism evidence="3 4">
    <name type="scientific">Persicobacter diffluens</name>
    <dbReference type="NCBI Taxonomy" id="981"/>
    <lineage>
        <taxon>Bacteria</taxon>
        <taxon>Pseudomonadati</taxon>
        <taxon>Bacteroidota</taxon>
        <taxon>Cytophagia</taxon>
        <taxon>Cytophagales</taxon>
        <taxon>Persicobacteraceae</taxon>
        <taxon>Persicobacter</taxon>
    </lineage>
</organism>
<evidence type="ECO:0000256" key="1">
    <source>
        <dbReference type="SAM" id="SignalP"/>
    </source>
</evidence>
<feature type="chain" id="PRO_5043007244" description="SusE outer membrane protein domain-containing protein" evidence="1">
    <location>
        <begin position="21"/>
        <end position="358"/>
    </location>
</feature>
<sequence length="358" mass="39045">MKIKFLIFGLLAFSIGLVSCNDDDRSNPRVNGPDNRTAPVIDLPESIVLTEENSGDSIRWEWTPADLGVGIITNYTVFMDPDGGDFANAQALGTVTTPYWESTSKQLNIGLVLAGIQAETPTNVDIIIQAIVPGVDTLMSNAVSTTVTTWNDPAAFPVELFLAGWFQDWNNADDRTTLEGEEGLYSGVMPFYGVEDPDQGHDEFKILTQKGNWDSQWGDNEPDGVLDPKQDGDPAALTIPGPAGDYRIDVDWTTKEYTITPTTWGAIGDAFPETGWNSSRAMTFNQADSTYSLTTDMNAGPWKFRLDDNWDVNLGDDGSGGLSFGGGDFNLDEAGNYTIILDVKKTLDGQYSFTITKN</sequence>
<name>A0AAN5AIH5_9BACT</name>
<reference evidence="3 4" key="1">
    <citation type="submission" date="2021-12" db="EMBL/GenBank/DDBJ databases">
        <title>Genome sequencing of bacteria with rrn-lacking chromosome and rrn-plasmid.</title>
        <authorList>
            <person name="Anda M."/>
            <person name="Iwasaki W."/>
        </authorList>
    </citation>
    <scope>NUCLEOTIDE SEQUENCE [LARGE SCALE GENOMIC DNA]</scope>
    <source>
        <strain evidence="3 4">NBRC 15940</strain>
    </source>
</reference>
<proteinExistence type="predicted"/>
<dbReference type="EMBL" id="BQKE01000001">
    <property type="protein sequence ID" value="GJM60430.1"/>
    <property type="molecule type" value="Genomic_DNA"/>
</dbReference>
<accession>A0AAN5AIH5</accession>
<keyword evidence="1" id="KW-0732">Signal</keyword>
<feature type="domain" description="SusE outer membrane protein" evidence="2">
    <location>
        <begin position="39"/>
        <end position="126"/>
    </location>
</feature>
<evidence type="ECO:0000313" key="4">
    <source>
        <dbReference type="Proteomes" id="UP001310022"/>
    </source>
</evidence>
<keyword evidence="4" id="KW-1185">Reference proteome</keyword>
<evidence type="ECO:0000313" key="3">
    <source>
        <dbReference type="EMBL" id="GJM60430.1"/>
    </source>
</evidence>
<dbReference type="RefSeq" id="WP_338236180.1">
    <property type="nucleotide sequence ID" value="NZ_BQKE01000001.1"/>
</dbReference>